<dbReference type="RefSeq" id="WP_080885612.1">
    <property type="nucleotide sequence ID" value="NZ_LT828648.1"/>
</dbReference>
<dbReference type="Proteomes" id="UP000192042">
    <property type="component" value="Chromosome I"/>
</dbReference>
<reference evidence="1 2" key="1">
    <citation type="submission" date="2017-03" db="EMBL/GenBank/DDBJ databases">
        <authorList>
            <person name="Afonso C.L."/>
            <person name="Miller P.J."/>
            <person name="Scott M.A."/>
            <person name="Spackman E."/>
            <person name="Goraichik I."/>
            <person name="Dimitrov K.M."/>
            <person name="Suarez D.L."/>
            <person name="Swayne D.E."/>
        </authorList>
    </citation>
    <scope>NUCLEOTIDE SEQUENCE [LARGE SCALE GENOMIC DNA]</scope>
    <source>
        <strain evidence="1">Genome sequencing of Nitrospira japonica strain NJ11</strain>
    </source>
</reference>
<gene>
    <name evidence="1" type="ORF">NSJP_0839</name>
</gene>
<proteinExistence type="predicted"/>
<sequence>MREAESSRIAAIQGYLVRKFPGWTVDHHQETTDTKLEVFTIIGGPTSQTFKVKFAGDFLEECDPPQIEQILEQWQVGDFLKLSGFWPILVTRAGLHSLR</sequence>
<accession>A0A1W1I210</accession>
<evidence type="ECO:0000313" key="2">
    <source>
        <dbReference type="Proteomes" id="UP000192042"/>
    </source>
</evidence>
<protein>
    <submittedName>
        <fullName evidence="1">Uncharacterized protein</fullName>
    </submittedName>
</protein>
<dbReference type="AlphaFoldDB" id="A0A1W1I210"/>
<dbReference type="KEGG" id="nja:NSJP_0839"/>
<organism evidence="1 2">
    <name type="scientific">Nitrospira japonica</name>
    <dbReference type="NCBI Taxonomy" id="1325564"/>
    <lineage>
        <taxon>Bacteria</taxon>
        <taxon>Pseudomonadati</taxon>
        <taxon>Nitrospirota</taxon>
        <taxon>Nitrospiria</taxon>
        <taxon>Nitrospirales</taxon>
        <taxon>Nitrospiraceae</taxon>
        <taxon>Nitrospira</taxon>
    </lineage>
</organism>
<keyword evidence="2" id="KW-1185">Reference proteome</keyword>
<dbReference type="STRING" id="1325564.NSJP_0839"/>
<dbReference type="EMBL" id="LT828648">
    <property type="protein sequence ID" value="SLM47011.1"/>
    <property type="molecule type" value="Genomic_DNA"/>
</dbReference>
<evidence type="ECO:0000313" key="1">
    <source>
        <dbReference type="EMBL" id="SLM47011.1"/>
    </source>
</evidence>
<name>A0A1W1I210_9BACT</name>